<evidence type="ECO:0000313" key="1">
    <source>
        <dbReference type="EMBL" id="SDC09185.1"/>
    </source>
</evidence>
<dbReference type="RefSeq" id="WP_092613863.1">
    <property type="nucleotide sequence ID" value="NZ_FMYF01000022.1"/>
</dbReference>
<dbReference type="GO" id="GO:0016740">
    <property type="term" value="F:transferase activity"/>
    <property type="evidence" value="ECO:0007669"/>
    <property type="project" value="UniProtKB-KW"/>
</dbReference>
<keyword evidence="1" id="KW-0808">Transferase</keyword>
<sequence length="302" mass="32787">MSADGYRDATALWQAVTDRSKQAAKQTGEDPAAYIRNFVYGRFLARVFQDPDAPWVVKGGTAALVRIHDARTTKDIDLLGQLDDTDQALKALRSLLAVDLNDHLRFQITTVEPSLAGGGQPEVDGRRLRVEPYVGASRKEPFTVDLVTGSLLTAEPEPAPLPGIDIPGLGAPTLRLYPLVDHIADKLCAIQAGYGADGSRPSSRVKDLVDLVVFARREDVEGAALHTAILGEWDHRHLAGRPVFTPPASWDKQYPRLARKTAACEGFTDFAMATELVDRFLGPALDGTAHGQSWSAARAAWK</sequence>
<dbReference type="Proteomes" id="UP000199086">
    <property type="component" value="Unassembled WGS sequence"/>
</dbReference>
<dbReference type="STRING" id="1577474.GA0111570_12210"/>
<keyword evidence="2" id="KW-1185">Reference proteome</keyword>
<dbReference type="OrthoDB" id="4084402at2"/>
<dbReference type="InterPro" id="IPR014942">
    <property type="entry name" value="AbiEii"/>
</dbReference>
<dbReference type="AlphaFoldDB" id="A0A1G6IT20"/>
<name>A0A1G6IT20_9ACTN</name>
<dbReference type="Pfam" id="PF08843">
    <property type="entry name" value="AbiEii"/>
    <property type="match status" value="1"/>
</dbReference>
<gene>
    <name evidence="1" type="ORF">GA0111570_12210</name>
</gene>
<accession>A0A1G6IT20</accession>
<reference evidence="1 2" key="1">
    <citation type="submission" date="2016-06" db="EMBL/GenBank/DDBJ databases">
        <authorList>
            <person name="Olsen C.W."/>
            <person name="Carey S."/>
            <person name="Hinshaw L."/>
            <person name="Karasin A.I."/>
        </authorList>
    </citation>
    <scope>NUCLEOTIDE SEQUENCE [LARGE SCALE GENOMIC DNA]</scope>
    <source>
        <strain evidence="1 2">LZ-22</strain>
    </source>
</reference>
<organism evidence="1 2">
    <name type="scientific">Raineyella antarctica</name>
    <dbReference type="NCBI Taxonomy" id="1577474"/>
    <lineage>
        <taxon>Bacteria</taxon>
        <taxon>Bacillati</taxon>
        <taxon>Actinomycetota</taxon>
        <taxon>Actinomycetes</taxon>
        <taxon>Propionibacteriales</taxon>
        <taxon>Propionibacteriaceae</taxon>
        <taxon>Raineyella</taxon>
    </lineage>
</organism>
<protein>
    <submittedName>
        <fullName evidence="1">Nucleotidyl transferase AbiEii toxin, Type IV TA system</fullName>
    </submittedName>
</protein>
<evidence type="ECO:0000313" key="2">
    <source>
        <dbReference type="Proteomes" id="UP000199086"/>
    </source>
</evidence>
<proteinExistence type="predicted"/>
<dbReference type="EMBL" id="FMYF01000022">
    <property type="protein sequence ID" value="SDC09185.1"/>
    <property type="molecule type" value="Genomic_DNA"/>
</dbReference>